<dbReference type="Proteomes" id="UP001152607">
    <property type="component" value="Unassembled WGS sequence"/>
</dbReference>
<sequence length="124" mass="13947">MGKACFSSIECANRTRILQDWDMHMHVHVQSIIVTVLPKQLIHHTQARVHMCMHVYVYPASNTCSITIEPILRTRMPEVAIRSSIAVGSITIIEVSTSMMYMAQTWHLARALLSPPPAPPLTPM</sequence>
<name>A0A9W4XUD5_9PLEO</name>
<reference evidence="1" key="1">
    <citation type="submission" date="2023-01" db="EMBL/GenBank/DDBJ databases">
        <authorList>
            <person name="Van Ghelder C."/>
            <person name="Rancurel C."/>
        </authorList>
    </citation>
    <scope>NUCLEOTIDE SEQUENCE</scope>
    <source>
        <strain evidence="1">CNCM I-4278</strain>
    </source>
</reference>
<accession>A0A9W4XUD5</accession>
<evidence type="ECO:0000313" key="1">
    <source>
        <dbReference type="EMBL" id="CAI6341000.1"/>
    </source>
</evidence>
<comment type="caution">
    <text evidence="1">The sequence shown here is derived from an EMBL/GenBank/DDBJ whole genome shotgun (WGS) entry which is preliminary data.</text>
</comment>
<gene>
    <name evidence="1" type="ORF">PDIGIT_LOCUS14188</name>
</gene>
<protein>
    <submittedName>
        <fullName evidence="1">Uncharacterized protein</fullName>
    </submittedName>
</protein>
<keyword evidence="2" id="KW-1185">Reference proteome</keyword>
<dbReference type="AlphaFoldDB" id="A0A9W4XUD5"/>
<organism evidence="1 2">
    <name type="scientific">Periconia digitata</name>
    <dbReference type="NCBI Taxonomy" id="1303443"/>
    <lineage>
        <taxon>Eukaryota</taxon>
        <taxon>Fungi</taxon>
        <taxon>Dikarya</taxon>
        <taxon>Ascomycota</taxon>
        <taxon>Pezizomycotina</taxon>
        <taxon>Dothideomycetes</taxon>
        <taxon>Pleosporomycetidae</taxon>
        <taxon>Pleosporales</taxon>
        <taxon>Massarineae</taxon>
        <taxon>Periconiaceae</taxon>
        <taxon>Periconia</taxon>
    </lineage>
</organism>
<dbReference type="EMBL" id="CAOQHR010000011">
    <property type="protein sequence ID" value="CAI6341000.1"/>
    <property type="molecule type" value="Genomic_DNA"/>
</dbReference>
<evidence type="ECO:0000313" key="2">
    <source>
        <dbReference type="Proteomes" id="UP001152607"/>
    </source>
</evidence>
<proteinExistence type="predicted"/>